<reference evidence="1 2" key="1">
    <citation type="submission" date="2019-06" db="EMBL/GenBank/DDBJ databases">
        <title>Comparative genomics and metabolomics analyses of clavulanic acid producing Streptomyces species provides insight into specialized metabolism and evolution of beta-lactam biosynthetic gene clusters.</title>
        <authorList>
            <person name="Moore M.A."/>
            <person name="Cruz-Morales P."/>
            <person name="Barona Gomez F."/>
            <person name="Kapil T."/>
        </authorList>
    </citation>
    <scope>NUCLEOTIDE SEQUENCE [LARGE SCALE GENOMIC DNA]</scope>
    <source>
        <strain evidence="1 2">T-272</strain>
    </source>
</reference>
<dbReference type="Proteomes" id="UP000460558">
    <property type="component" value="Unassembled WGS sequence"/>
</dbReference>
<accession>A0ABW9P195</accession>
<sequence length="126" mass="13972">MGAAQVSDFMKVKVPKGATEVKGAVQVNPREDIYLLSFVTDEKQAVQVAEDLRSDAPLRVRKHDVQPAGELFGHLGLAEPQILESARWAGVCPPCVKDERRSEVAWIETYVHAQAQGKVRVYLQAF</sequence>
<evidence type="ECO:0000313" key="2">
    <source>
        <dbReference type="Proteomes" id="UP000460558"/>
    </source>
</evidence>
<name>A0ABW9P195_9ACTN</name>
<keyword evidence="2" id="KW-1185">Reference proteome</keyword>
<proteinExistence type="predicted"/>
<comment type="caution">
    <text evidence="1">The sequence shown here is derived from an EMBL/GenBank/DDBJ whole genome shotgun (WGS) entry which is preliminary data.</text>
</comment>
<organism evidence="1 2">
    <name type="scientific">Streptomyces katsurahamanus</name>
    <dbReference type="NCBI Taxonomy" id="2577098"/>
    <lineage>
        <taxon>Bacteria</taxon>
        <taxon>Bacillati</taxon>
        <taxon>Actinomycetota</taxon>
        <taxon>Actinomycetes</taxon>
        <taxon>Kitasatosporales</taxon>
        <taxon>Streptomycetaceae</taxon>
        <taxon>Streptomyces</taxon>
    </lineage>
</organism>
<protein>
    <submittedName>
        <fullName evidence="1">Uncharacterized protein</fullName>
    </submittedName>
</protein>
<gene>
    <name evidence="1" type="ORF">FFZ77_28175</name>
</gene>
<dbReference type="EMBL" id="VDEQ01000319">
    <property type="protein sequence ID" value="MQS39318.1"/>
    <property type="molecule type" value="Genomic_DNA"/>
</dbReference>
<evidence type="ECO:0000313" key="1">
    <source>
        <dbReference type="EMBL" id="MQS39318.1"/>
    </source>
</evidence>